<proteinExistence type="predicted"/>
<dbReference type="AlphaFoldDB" id="I3E7Z5"/>
<name>I3E7Z5_BACMM</name>
<dbReference type="Proteomes" id="UP000027602">
    <property type="component" value="Chromosome"/>
</dbReference>
<evidence type="ECO:0000313" key="1">
    <source>
        <dbReference type="EMBL" id="AIE59432.1"/>
    </source>
</evidence>
<protein>
    <submittedName>
        <fullName evidence="1">Uncharacterized protein</fullName>
    </submittedName>
</protein>
<sequence>MKKKNDKQSSNSANVEFGIEFGDMNANKFFEIPFMSEKNKEKADQKTDC</sequence>
<organism evidence="1 2">
    <name type="scientific">Bacillus methanolicus (strain MGA3 / ATCC 53907)</name>
    <dbReference type="NCBI Taxonomy" id="796606"/>
    <lineage>
        <taxon>Bacteria</taxon>
        <taxon>Bacillati</taxon>
        <taxon>Bacillota</taxon>
        <taxon>Bacilli</taxon>
        <taxon>Bacillales</taxon>
        <taxon>Bacillaceae</taxon>
        <taxon>Bacillus</taxon>
    </lineage>
</organism>
<gene>
    <name evidence="1" type="ORF">BMMGA3_05000</name>
</gene>
<dbReference type="EMBL" id="CP007739">
    <property type="protein sequence ID" value="AIE59432.1"/>
    <property type="molecule type" value="Genomic_DNA"/>
</dbReference>
<dbReference type="HOGENOM" id="CLU_214743_0_0_9"/>
<dbReference type="RefSeq" id="WP_004433750.1">
    <property type="nucleotide sequence ID" value="NZ_ADWW01000002.1"/>
</dbReference>
<keyword evidence="2" id="KW-1185">Reference proteome</keyword>
<evidence type="ECO:0000313" key="2">
    <source>
        <dbReference type="Proteomes" id="UP000027602"/>
    </source>
</evidence>
<accession>I3E7Z5</accession>
<reference evidence="1 2" key="1">
    <citation type="journal article" date="2015" name="BMC Genomics">
        <title>Transcriptome analysis of thermophilic methylotrophic Bacillus methanolicus MGA3 using RNA-sequencing provides detailed insights into its previously uncharted transcriptional landscape.</title>
        <authorList>
            <person name="Irla M."/>
            <person name="Neshat A."/>
            <person name="Brautaset T."/>
            <person name="Ruckert C."/>
            <person name="Kalinowski J."/>
            <person name="Wendisch V.F."/>
        </authorList>
    </citation>
    <scope>NUCLEOTIDE SEQUENCE [LARGE SCALE GENOMIC DNA]</scope>
    <source>
        <strain evidence="2">MGA3 / ATCC 53907</strain>
    </source>
</reference>
<dbReference type="STRING" id="796606.BMMGA3_05000"/>
<dbReference type="KEGG" id="bmet:BMMGA3_05000"/>